<evidence type="ECO:0000256" key="1">
    <source>
        <dbReference type="SAM" id="MobiDB-lite"/>
    </source>
</evidence>
<feature type="compositionally biased region" description="Basic and acidic residues" evidence="1">
    <location>
        <begin position="32"/>
        <end position="53"/>
    </location>
</feature>
<dbReference type="SUPFAM" id="SSF54236">
    <property type="entry name" value="Ubiquitin-like"/>
    <property type="match status" value="1"/>
</dbReference>
<protein>
    <recommendedName>
        <fullName evidence="2">Ubiquitin-like domain-containing protein</fullName>
    </recommendedName>
</protein>
<dbReference type="InterPro" id="IPR029071">
    <property type="entry name" value="Ubiquitin-like_domsf"/>
</dbReference>
<dbReference type="InterPro" id="IPR022617">
    <property type="entry name" value="Rad60/SUMO-like_dom"/>
</dbReference>
<feature type="compositionally biased region" description="Polar residues" evidence="1">
    <location>
        <begin position="72"/>
        <end position="81"/>
    </location>
</feature>
<proteinExistence type="predicted"/>
<feature type="compositionally biased region" description="Polar residues" evidence="1">
    <location>
        <begin position="185"/>
        <end position="195"/>
    </location>
</feature>
<reference evidence="3" key="1">
    <citation type="submission" date="2022-07" db="EMBL/GenBank/DDBJ databases">
        <title>Fungi with potential for degradation of polypropylene.</title>
        <authorList>
            <person name="Gostincar C."/>
        </authorList>
    </citation>
    <scope>NUCLEOTIDE SEQUENCE</scope>
    <source>
        <strain evidence="3">EXF-13308</strain>
    </source>
</reference>
<feature type="compositionally biased region" description="Basic and acidic residues" evidence="1">
    <location>
        <begin position="100"/>
        <end position="121"/>
    </location>
</feature>
<keyword evidence="4" id="KW-1185">Reference proteome</keyword>
<dbReference type="Gene3D" id="3.10.20.90">
    <property type="entry name" value="Phosphatidylinositol 3-kinase Catalytic Subunit, Chain A, domain 1"/>
    <property type="match status" value="1"/>
</dbReference>
<evidence type="ECO:0000313" key="4">
    <source>
        <dbReference type="Proteomes" id="UP001174694"/>
    </source>
</evidence>
<organism evidence="3 4">
    <name type="scientific">Pleurostoma richardsiae</name>
    <dbReference type="NCBI Taxonomy" id="41990"/>
    <lineage>
        <taxon>Eukaryota</taxon>
        <taxon>Fungi</taxon>
        <taxon>Dikarya</taxon>
        <taxon>Ascomycota</taxon>
        <taxon>Pezizomycotina</taxon>
        <taxon>Sordariomycetes</taxon>
        <taxon>Sordariomycetidae</taxon>
        <taxon>Calosphaeriales</taxon>
        <taxon>Pleurostomataceae</taxon>
        <taxon>Pleurostoma</taxon>
    </lineage>
</organism>
<feature type="region of interest" description="Disordered" evidence="1">
    <location>
        <begin position="1"/>
        <end position="53"/>
    </location>
</feature>
<dbReference type="EMBL" id="JANBVO010000045">
    <property type="protein sequence ID" value="KAJ9134102.1"/>
    <property type="molecule type" value="Genomic_DNA"/>
</dbReference>
<dbReference type="PROSITE" id="PS50053">
    <property type="entry name" value="UBIQUITIN_2"/>
    <property type="match status" value="1"/>
</dbReference>
<sequence length="557" mass="61663">MAEPSNQPAAPAGSTPRKKKPPLMFQRIALKRKPDEIRDGPGSAEKKVKEDDGLDLFRRSKDYFEEFAGDLGTQSDNQGLKSGTGGEEHGASPSPKHRKVPYEKFYEGMSEEALRDTERQMEMYSDGNGEWEVKPGLIVYSTPTSAGKRKSQAEEPNPSPASVPSTGGSNKRIRLKLNLPRRDSTAVTSSGQKVSAATGDLLPTPNASDSRETPATPRRIIPLDDDSSDEPISASRGRSARKDKQATATQSKVAPAISLDDDDDDDDDYGFRFDDDDNKNSNRDDISEEAASSLDEPPMNNEFAAYIEAARREIARNAAAPNSVTPASPGESAEMPEPIFKMVILSRLNRPAVVKPLAVQRRLSQNMKLVRDTWISRAIVAGAISPEERDDVFLTWRGSKIYGTTTGLSLGLRPDANGWLEPRAYEEGGYSRGSLLLEAWTEEDYQAEQEERERQRRRDRGEYSDDDEMSDMQSPVVNEEDEEKIRVILKARDTEPVKLTAWASTDVNILIAAYRKQRTVPPDCEISLYFDGDKLAEDSTVGDADIGDMETVEVHIK</sequence>
<feature type="compositionally biased region" description="Basic and acidic residues" evidence="1">
    <location>
        <begin position="269"/>
        <end position="285"/>
    </location>
</feature>
<feature type="region of interest" description="Disordered" evidence="1">
    <location>
        <begin position="444"/>
        <end position="478"/>
    </location>
</feature>
<dbReference type="AlphaFoldDB" id="A0AA38RD11"/>
<dbReference type="Proteomes" id="UP001174694">
    <property type="component" value="Unassembled WGS sequence"/>
</dbReference>
<feature type="compositionally biased region" description="Polar residues" evidence="1">
    <location>
        <begin position="160"/>
        <end position="169"/>
    </location>
</feature>
<feature type="domain" description="Ubiquitin-like" evidence="2">
    <location>
        <begin position="485"/>
        <end position="557"/>
    </location>
</feature>
<feature type="region of interest" description="Disordered" evidence="1">
    <location>
        <begin position="67"/>
        <end position="300"/>
    </location>
</feature>
<feature type="compositionally biased region" description="Acidic residues" evidence="1">
    <location>
        <begin position="259"/>
        <end position="268"/>
    </location>
</feature>
<accession>A0AA38RD11</accession>
<comment type="caution">
    <text evidence="3">The sequence shown here is derived from an EMBL/GenBank/DDBJ whole genome shotgun (WGS) entry which is preliminary data.</text>
</comment>
<dbReference type="InterPro" id="IPR000626">
    <property type="entry name" value="Ubiquitin-like_dom"/>
</dbReference>
<name>A0AA38RD11_9PEZI</name>
<dbReference type="Pfam" id="PF11976">
    <property type="entry name" value="Rad60-SLD"/>
    <property type="match status" value="1"/>
</dbReference>
<feature type="compositionally biased region" description="Basic and acidic residues" evidence="1">
    <location>
        <begin position="449"/>
        <end position="463"/>
    </location>
</feature>
<gene>
    <name evidence="3" type="ORF">NKR23_g10334</name>
</gene>
<evidence type="ECO:0000259" key="2">
    <source>
        <dbReference type="PROSITE" id="PS50053"/>
    </source>
</evidence>
<evidence type="ECO:0000313" key="3">
    <source>
        <dbReference type="EMBL" id="KAJ9134102.1"/>
    </source>
</evidence>